<gene>
    <name evidence="1" type="ORF">S01H4_42100</name>
</gene>
<proteinExistence type="predicted"/>
<organism evidence="1">
    <name type="scientific">marine sediment metagenome</name>
    <dbReference type="NCBI Taxonomy" id="412755"/>
    <lineage>
        <taxon>unclassified sequences</taxon>
        <taxon>metagenomes</taxon>
        <taxon>ecological metagenomes</taxon>
    </lineage>
</organism>
<reference evidence="1" key="1">
    <citation type="journal article" date="2014" name="Front. Microbiol.">
        <title>High frequency of phylogenetically diverse reductive dehalogenase-homologous genes in deep subseafloor sedimentary metagenomes.</title>
        <authorList>
            <person name="Kawai M."/>
            <person name="Futagami T."/>
            <person name="Toyoda A."/>
            <person name="Takaki Y."/>
            <person name="Nishi S."/>
            <person name="Hori S."/>
            <person name="Arai W."/>
            <person name="Tsubouchi T."/>
            <person name="Morono Y."/>
            <person name="Uchiyama I."/>
            <person name="Ito T."/>
            <person name="Fujiyama A."/>
            <person name="Inagaki F."/>
            <person name="Takami H."/>
        </authorList>
    </citation>
    <scope>NUCLEOTIDE SEQUENCE</scope>
    <source>
        <strain evidence="1">Expedition CK06-06</strain>
    </source>
</reference>
<name>X1D6K5_9ZZZZ</name>
<comment type="caution">
    <text evidence="1">The sequence shown here is derived from an EMBL/GenBank/DDBJ whole genome shotgun (WGS) entry which is preliminary data.</text>
</comment>
<protein>
    <submittedName>
        <fullName evidence="1">Uncharacterized protein</fullName>
    </submittedName>
</protein>
<dbReference type="EMBL" id="BART01023088">
    <property type="protein sequence ID" value="GAH03920.1"/>
    <property type="molecule type" value="Genomic_DNA"/>
</dbReference>
<sequence length="38" mass="4063">AMADPQFAEISGQVKDRLVAIVRSYIGAGVISVEEITK</sequence>
<accession>X1D6K5</accession>
<evidence type="ECO:0000313" key="1">
    <source>
        <dbReference type="EMBL" id="GAH03920.1"/>
    </source>
</evidence>
<dbReference type="AlphaFoldDB" id="X1D6K5"/>
<feature type="non-terminal residue" evidence="1">
    <location>
        <position position="1"/>
    </location>
</feature>